<keyword evidence="2" id="KW-0472">Membrane</keyword>
<evidence type="ECO:0000256" key="1">
    <source>
        <dbReference type="SAM" id="MobiDB-lite"/>
    </source>
</evidence>
<keyword evidence="2" id="KW-1133">Transmembrane helix</keyword>
<proteinExistence type="predicted"/>
<dbReference type="AlphaFoldDB" id="A0A4R6RND7"/>
<dbReference type="EMBL" id="SNXW01000001">
    <property type="protein sequence ID" value="TDP88114.1"/>
    <property type="molecule type" value="Genomic_DNA"/>
</dbReference>
<dbReference type="CDD" id="cd00118">
    <property type="entry name" value="LysM"/>
    <property type="match status" value="1"/>
</dbReference>
<feature type="compositionally biased region" description="Low complexity" evidence="1">
    <location>
        <begin position="195"/>
        <end position="228"/>
    </location>
</feature>
<feature type="compositionally biased region" description="Polar residues" evidence="1">
    <location>
        <begin position="688"/>
        <end position="699"/>
    </location>
</feature>
<feature type="region of interest" description="Disordered" evidence="1">
    <location>
        <begin position="148"/>
        <end position="237"/>
    </location>
</feature>
<keyword evidence="2" id="KW-0812">Transmembrane</keyword>
<feature type="compositionally biased region" description="Low complexity" evidence="1">
    <location>
        <begin position="453"/>
        <end position="480"/>
    </location>
</feature>
<feature type="compositionally biased region" description="Basic and acidic residues" evidence="1">
    <location>
        <begin position="332"/>
        <end position="350"/>
    </location>
</feature>
<dbReference type="Proteomes" id="UP000294593">
    <property type="component" value="Unassembled WGS sequence"/>
</dbReference>
<dbReference type="InterPro" id="IPR020012">
    <property type="entry name" value="LysM_FimV"/>
</dbReference>
<organism evidence="4 5">
    <name type="scientific">Aquabacterium commune</name>
    <dbReference type="NCBI Taxonomy" id="70586"/>
    <lineage>
        <taxon>Bacteria</taxon>
        <taxon>Pseudomonadati</taxon>
        <taxon>Pseudomonadota</taxon>
        <taxon>Betaproteobacteria</taxon>
        <taxon>Burkholderiales</taxon>
        <taxon>Aquabacterium</taxon>
    </lineage>
</organism>
<reference evidence="4 5" key="1">
    <citation type="submission" date="2019-03" db="EMBL/GenBank/DDBJ databases">
        <title>Genomic Encyclopedia of Type Strains, Phase IV (KMG-IV): sequencing the most valuable type-strain genomes for metagenomic binning, comparative biology and taxonomic classification.</title>
        <authorList>
            <person name="Goeker M."/>
        </authorList>
    </citation>
    <scope>NUCLEOTIDE SEQUENCE [LARGE SCALE GENOMIC DNA]</scope>
    <source>
        <strain evidence="4 5">DSM 11901</strain>
    </source>
</reference>
<keyword evidence="5" id="KW-1185">Reference proteome</keyword>
<dbReference type="NCBIfam" id="TIGR03505">
    <property type="entry name" value="FimV_core"/>
    <property type="match status" value="1"/>
</dbReference>
<dbReference type="Pfam" id="PF25800">
    <property type="entry name" value="FimV_N"/>
    <property type="match status" value="1"/>
</dbReference>
<protein>
    <submittedName>
        <fullName evidence="4">Pilus assembly protein FimV</fullName>
    </submittedName>
</protein>
<evidence type="ECO:0000256" key="2">
    <source>
        <dbReference type="SAM" id="Phobius"/>
    </source>
</evidence>
<dbReference type="InterPro" id="IPR018392">
    <property type="entry name" value="LysM"/>
</dbReference>
<dbReference type="NCBIfam" id="TIGR03504">
    <property type="entry name" value="FimV_Cterm"/>
    <property type="match status" value="1"/>
</dbReference>
<feature type="region of interest" description="Disordered" evidence="1">
    <location>
        <begin position="752"/>
        <end position="774"/>
    </location>
</feature>
<dbReference type="Gene3D" id="1.20.58.2200">
    <property type="match status" value="1"/>
</dbReference>
<accession>A0A4R6RND7</accession>
<evidence type="ECO:0000313" key="5">
    <source>
        <dbReference type="Proteomes" id="UP000294593"/>
    </source>
</evidence>
<feature type="compositionally biased region" description="Basic and acidic residues" evidence="1">
    <location>
        <begin position="374"/>
        <end position="388"/>
    </location>
</feature>
<dbReference type="InterPro" id="IPR020011">
    <property type="entry name" value="FimV_C"/>
</dbReference>
<feature type="transmembrane region" description="Helical" evidence="2">
    <location>
        <begin position="12"/>
        <end position="35"/>
    </location>
</feature>
<evidence type="ECO:0000259" key="3">
    <source>
        <dbReference type="PROSITE" id="PS51782"/>
    </source>
</evidence>
<feature type="compositionally biased region" description="Low complexity" evidence="1">
    <location>
        <begin position="409"/>
        <end position="422"/>
    </location>
</feature>
<feature type="compositionally biased region" description="Low complexity" evidence="1">
    <location>
        <begin position="148"/>
        <end position="176"/>
    </location>
</feature>
<feature type="compositionally biased region" description="Basic and acidic residues" evidence="1">
    <location>
        <begin position="396"/>
        <end position="408"/>
    </location>
</feature>
<feature type="domain" description="LysM" evidence="3">
    <location>
        <begin position="234"/>
        <end position="289"/>
    </location>
</feature>
<dbReference type="InterPro" id="IPR057840">
    <property type="entry name" value="FimV_N"/>
</dbReference>
<sequence length="930" mass="95238">MKDHSLSAGRFVLNRVAIAAAMSALSALPVSGWALGLGKLNVQSALGEALRAEIDVSSLTPEESATLQVKVATPETYRAAGVDFNGVLSSTQITLQRRADGRPYLRIASDRSVQEPFVDVILDLNWSSGRLVREYTLLFDPPSVRQAAQAAPAPTAPVMDAQADAAKGAAKSASRAPVVAEAASPGTTATKSRAPKAPVKSAAAASSVEPSLAAAPAPAPAPSSTAPSGDADGRSVRVKSGDSLSLIAQRNAAAGVSLDQMLVGLYRNNPQAFQGNNMNRLKAGAVLNVPSAEEAQKVSQPEARQVIVAQSADFSAYRQRLAGTVVAAPNEQPERQAKGKVEAEVQDRKQAAVPTPDKLTLSKGGISSGSASGVEDRVAKARAKEDSSARVAELSKNLDELRKLKEKSATSPASAPAKAAAPVPAPAPAPVAPPPAPVPSPAPVPAPAPLAPSAPASAVLAEAMASAASSSSEGAATAVADQASAPAVEPSRPAPAVTAPVAPPPEPQAEEPGFLESLNPMLLAAGGAGVALLAGVAMFLRSRRRSDTGETSFLESRLQPDSFFGASGGQRVDTRDATGGPSSMSYSLSQLDAIGDVDPVAEADVYLAYGRDLQAEEILKEALRSTPDRLAIRSKLLEVYAKRRDTKGYEQLAAQLHGLTQGQGEDWAKAQELGLSIDPENPLYQPGGQPSSTPLSVESPSDMLGASTIPHSVMPAPSALDSIAPPVSELAPAAASSALDLDLDISAPSSLDAVTDSVSPTTEAGDLPSLSLPEFGEDLPLAQATAPAAFTSGAPEPMDLPSLESLDQGLDQGLDMPELAASPEPASNGLDFDLESVLPPAEPAQAPAFDLSDISLDLGAGSPPAAEPMDSQQGLSDLSSDPMARKLELAEEFRQIGDADGARELLQEVIDNATDGGLRGKAQNMLDSLS</sequence>
<feature type="region of interest" description="Disordered" evidence="1">
    <location>
        <begin position="327"/>
        <end position="513"/>
    </location>
</feature>
<feature type="region of interest" description="Disordered" evidence="1">
    <location>
        <begin position="854"/>
        <end position="883"/>
    </location>
</feature>
<comment type="caution">
    <text evidence="4">The sequence shown here is derived from an EMBL/GenBank/DDBJ whole genome shotgun (WGS) entry which is preliminary data.</text>
</comment>
<dbReference type="Gene3D" id="3.10.350.10">
    <property type="entry name" value="LysM domain"/>
    <property type="match status" value="1"/>
</dbReference>
<dbReference type="InterPro" id="IPR038440">
    <property type="entry name" value="FimV_C_sf"/>
</dbReference>
<feature type="compositionally biased region" description="Low complexity" evidence="1">
    <location>
        <begin position="362"/>
        <end position="373"/>
    </location>
</feature>
<evidence type="ECO:0000313" key="4">
    <source>
        <dbReference type="EMBL" id="TDP88114.1"/>
    </source>
</evidence>
<dbReference type="InterPro" id="IPR036779">
    <property type="entry name" value="LysM_dom_sf"/>
</dbReference>
<feature type="region of interest" description="Disordered" evidence="1">
    <location>
        <begin position="677"/>
        <end position="712"/>
    </location>
</feature>
<dbReference type="PROSITE" id="PS51782">
    <property type="entry name" value="LYSM"/>
    <property type="match status" value="1"/>
</dbReference>
<feature type="compositionally biased region" description="Low complexity" evidence="1">
    <location>
        <begin position="870"/>
        <end position="881"/>
    </location>
</feature>
<name>A0A4R6RND7_9BURK</name>
<feature type="compositionally biased region" description="Pro residues" evidence="1">
    <location>
        <begin position="423"/>
        <end position="452"/>
    </location>
</feature>
<gene>
    <name evidence="4" type="ORF">EV672_101258</name>
</gene>
<feature type="region of interest" description="Disordered" evidence="1">
    <location>
        <begin position="790"/>
        <end position="835"/>
    </location>
</feature>
<feature type="region of interest" description="Disordered" evidence="1">
    <location>
        <begin position="564"/>
        <end position="583"/>
    </location>
</feature>